<dbReference type="InterPro" id="IPR054612">
    <property type="entry name" value="Phage_capsid-like_C"/>
</dbReference>
<dbReference type="RefSeq" id="WP_061427583.1">
    <property type="nucleotide sequence ID" value="NZ_CATNZO010000001.1"/>
</dbReference>
<feature type="coiled-coil region" evidence="2">
    <location>
        <begin position="26"/>
        <end position="60"/>
    </location>
</feature>
<evidence type="ECO:0000256" key="1">
    <source>
        <dbReference type="ARBA" id="ARBA00004328"/>
    </source>
</evidence>
<evidence type="ECO:0000313" key="5">
    <source>
        <dbReference type="Proteomes" id="UP000070260"/>
    </source>
</evidence>
<organism evidence="4 5">
    <name type="scientific">Clostridium perfringens</name>
    <dbReference type="NCBI Taxonomy" id="1502"/>
    <lineage>
        <taxon>Bacteria</taxon>
        <taxon>Bacillati</taxon>
        <taxon>Bacillota</taxon>
        <taxon>Clostridia</taxon>
        <taxon>Eubacteriales</taxon>
        <taxon>Clostridiaceae</taxon>
        <taxon>Clostridium</taxon>
    </lineage>
</organism>
<sequence>MDLKKLLQLINTKETKRTKLVERSQATESIEELRSLEGEISGLDEEIKELRELYEALGGETNEGWQQNEGNQRSVAGGMIPSTGNFNPIASFSTGFNENRNDEDMYSSLEYRQAFKDYMVNGTPIPDKFKNTEARSNELTVVGDIGAVIPTTILNKVIEDITTEGKILSRVTQTSYQGAVAIPISEVMPEATWLEDETSVSDEQKAKMGAKIQFGYHVLEAKMAIGLLSATVSLPIFESTVVKQLKKAMIKAIETAIVKGSGSGQPLGFINVEGLPKEQIIEFNSTNIGTVSKWAEVEAAIDEEVEDDVIYTMSKPTWETHLNGMTDKNGQKIGLGKINEKGQKILSGREVLTVNKFPSFAKASEGDIFGAVVNLSQYLLNSNLSMYYKKYFDEDKNKWIHKALMIVDGKMAMGKNSKGTLVGAQGLVLLKKGAELNKAQLKALAKAEAEAAKIEEAESEK</sequence>
<evidence type="ECO:0000259" key="3">
    <source>
        <dbReference type="Pfam" id="PF05065"/>
    </source>
</evidence>
<dbReference type="PATRIC" id="fig|1502.177.peg.1371"/>
<dbReference type="SUPFAM" id="SSF56563">
    <property type="entry name" value="Major capsid protein gp5"/>
    <property type="match status" value="1"/>
</dbReference>
<dbReference type="AlphaFoldDB" id="A0A127EHN6"/>
<dbReference type="EMBL" id="CP010994">
    <property type="protein sequence ID" value="AMN35459.1"/>
    <property type="molecule type" value="Genomic_DNA"/>
</dbReference>
<accession>A0A127EHN6</accession>
<gene>
    <name evidence="4" type="ORF">JFP838_06730</name>
</gene>
<dbReference type="InterPro" id="IPR024455">
    <property type="entry name" value="Phage_capsid"/>
</dbReference>
<dbReference type="OrthoDB" id="9786516at2"/>
<comment type="subcellular location">
    <subcellularLocation>
        <location evidence="1">Virion</location>
    </subcellularLocation>
</comment>
<keyword evidence="2" id="KW-0175">Coiled coil</keyword>
<dbReference type="Proteomes" id="UP000070260">
    <property type="component" value="Chromosome"/>
</dbReference>
<protein>
    <submittedName>
        <fullName evidence="4">Capsid protein</fullName>
    </submittedName>
</protein>
<proteinExistence type="predicted"/>
<feature type="domain" description="Phage capsid-like C-terminal" evidence="3">
    <location>
        <begin position="146"/>
        <end position="411"/>
    </location>
</feature>
<evidence type="ECO:0000256" key="2">
    <source>
        <dbReference type="SAM" id="Coils"/>
    </source>
</evidence>
<reference evidence="4 5" key="1">
    <citation type="journal article" date="2016" name="PLoS ONE">
        <title>Plasmid Characterization and Chromosome Analysis of Two netF+ Clostridium perfringens Isolates Associated with Foal and Canine Necrotizing Enteritis.</title>
        <authorList>
            <person name="Mehdizadeh Gohari I."/>
            <person name="Kropinski A.M."/>
            <person name="Weese S.J."/>
            <person name="Parreira V.R."/>
            <person name="Whitehead A.E."/>
            <person name="Boerlin P."/>
            <person name="Prescott J.F."/>
        </authorList>
    </citation>
    <scope>NUCLEOTIDE SEQUENCE [LARGE SCALE GENOMIC DNA]</scope>
    <source>
        <strain evidence="4 5">JP838</strain>
    </source>
</reference>
<evidence type="ECO:0000313" key="4">
    <source>
        <dbReference type="EMBL" id="AMN35459.1"/>
    </source>
</evidence>
<dbReference type="Pfam" id="PF05065">
    <property type="entry name" value="Phage_capsid"/>
    <property type="match status" value="1"/>
</dbReference>
<name>A0A127EHN6_CLOPF</name>
<dbReference type="NCBIfam" id="TIGR01554">
    <property type="entry name" value="major_cap_HK97"/>
    <property type="match status" value="1"/>
</dbReference>